<feature type="domain" description="HAMP" evidence="8">
    <location>
        <begin position="308"/>
        <end position="354"/>
    </location>
</feature>
<dbReference type="GO" id="GO:0007165">
    <property type="term" value="P:signal transduction"/>
    <property type="evidence" value="ECO:0007669"/>
    <property type="project" value="UniProtKB-KW"/>
</dbReference>
<evidence type="ECO:0000313" key="10">
    <source>
        <dbReference type="Proteomes" id="UP000718593"/>
    </source>
</evidence>
<feature type="domain" description="HAMP" evidence="8">
    <location>
        <begin position="399"/>
        <end position="445"/>
    </location>
</feature>
<dbReference type="EMBL" id="JABZMI010000350">
    <property type="protein sequence ID" value="MBF1166098.1"/>
    <property type="molecule type" value="Genomic_DNA"/>
</dbReference>
<feature type="non-terminal residue" evidence="9">
    <location>
        <position position="696"/>
    </location>
</feature>
<comment type="caution">
    <text evidence="9">The sequence shown here is derived from an EMBL/GenBank/DDBJ whole genome shotgun (WGS) entry which is preliminary data.</text>
</comment>
<feature type="domain" description="Methyl-accepting transducer" evidence="7">
    <location>
        <begin position="450"/>
        <end position="679"/>
    </location>
</feature>
<comment type="similarity">
    <text evidence="3">Belongs to the methyl-accepting chemotaxis (MCP) protein family.</text>
</comment>
<dbReference type="GO" id="GO:0005886">
    <property type="term" value="C:plasma membrane"/>
    <property type="evidence" value="ECO:0007669"/>
    <property type="project" value="TreeGrafter"/>
</dbReference>
<keyword evidence="6" id="KW-0472">Membrane</keyword>
<dbReference type="CDD" id="cd06225">
    <property type="entry name" value="HAMP"/>
    <property type="match status" value="1"/>
</dbReference>
<dbReference type="AlphaFoldDB" id="A0A930G2R6"/>
<protein>
    <submittedName>
        <fullName evidence="9">MCP four helix bundle domain-containing protein</fullName>
    </submittedName>
</protein>
<organism evidence="9 10">
    <name type="scientific">Dechloromonas agitata</name>
    <dbReference type="NCBI Taxonomy" id="73030"/>
    <lineage>
        <taxon>Bacteria</taxon>
        <taxon>Pseudomonadati</taxon>
        <taxon>Pseudomonadota</taxon>
        <taxon>Betaproteobacteria</taxon>
        <taxon>Rhodocyclales</taxon>
        <taxon>Azonexaceae</taxon>
        <taxon>Dechloromonas</taxon>
    </lineage>
</organism>
<dbReference type="Pfam" id="PF00015">
    <property type="entry name" value="MCPsignal"/>
    <property type="match status" value="1"/>
</dbReference>
<evidence type="ECO:0000256" key="5">
    <source>
        <dbReference type="SAM" id="Coils"/>
    </source>
</evidence>
<dbReference type="Proteomes" id="UP000718593">
    <property type="component" value="Unassembled WGS sequence"/>
</dbReference>
<feature type="coiled-coil region" evidence="5">
    <location>
        <begin position="469"/>
        <end position="506"/>
    </location>
</feature>
<dbReference type="GO" id="GO:0004888">
    <property type="term" value="F:transmembrane signaling receptor activity"/>
    <property type="evidence" value="ECO:0007669"/>
    <property type="project" value="InterPro"/>
</dbReference>
<feature type="coiled-coil region" evidence="5">
    <location>
        <begin position="657"/>
        <end position="695"/>
    </location>
</feature>
<evidence type="ECO:0000259" key="8">
    <source>
        <dbReference type="PROSITE" id="PS50885"/>
    </source>
</evidence>
<dbReference type="PROSITE" id="PS50111">
    <property type="entry name" value="CHEMOTAXIS_TRANSDUC_2"/>
    <property type="match status" value="1"/>
</dbReference>
<accession>A0A930G2R6</accession>
<evidence type="ECO:0000256" key="1">
    <source>
        <dbReference type="ARBA" id="ARBA00004370"/>
    </source>
</evidence>
<dbReference type="Pfam" id="PF12729">
    <property type="entry name" value="4HB_MCP_1"/>
    <property type="match status" value="1"/>
</dbReference>
<feature type="transmembrane region" description="Helical" evidence="6">
    <location>
        <begin position="7"/>
        <end position="29"/>
    </location>
</feature>
<proteinExistence type="inferred from homology"/>
<dbReference type="InterPro" id="IPR051310">
    <property type="entry name" value="MCP_chemotaxis"/>
</dbReference>
<dbReference type="SMART" id="SM00304">
    <property type="entry name" value="HAMP"/>
    <property type="match status" value="3"/>
</dbReference>
<dbReference type="GO" id="GO:0006935">
    <property type="term" value="P:chemotaxis"/>
    <property type="evidence" value="ECO:0007669"/>
    <property type="project" value="UniProtKB-KW"/>
</dbReference>
<evidence type="ECO:0000256" key="6">
    <source>
        <dbReference type="SAM" id="Phobius"/>
    </source>
</evidence>
<dbReference type="SMART" id="SM00283">
    <property type="entry name" value="MA"/>
    <property type="match status" value="1"/>
</dbReference>
<comment type="subcellular location">
    <subcellularLocation>
        <location evidence="1">Membrane</location>
    </subcellularLocation>
</comment>
<feature type="transmembrane region" description="Helical" evidence="6">
    <location>
        <begin position="186"/>
        <end position="207"/>
    </location>
</feature>
<dbReference type="PANTHER" id="PTHR43531">
    <property type="entry name" value="PROTEIN ICFG"/>
    <property type="match status" value="1"/>
</dbReference>
<keyword evidence="2" id="KW-0488">Methylation</keyword>
<dbReference type="PROSITE" id="PS50885">
    <property type="entry name" value="HAMP"/>
    <property type="match status" value="2"/>
</dbReference>
<keyword evidence="6" id="KW-1133">Transmembrane helix</keyword>
<dbReference type="InterPro" id="IPR003660">
    <property type="entry name" value="HAMP_dom"/>
</dbReference>
<evidence type="ECO:0000256" key="4">
    <source>
        <dbReference type="PROSITE-ProRule" id="PRU00284"/>
    </source>
</evidence>
<reference evidence="9" key="1">
    <citation type="submission" date="2020-04" db="EMBL/GenBank/DDBJ databases">
        <title>Deep metagenomics examines the oral microbiome during advanced dental caries in children, revealing novel taxa and co-occurrences with host molecules.</title>
        <authorList>
            <person name="Baker J.L."/>
            <person name="Morton J.T."/>
            <person name="Dinis M."/>
            <person name="Alvarez R."/>
            <person name="Tran N.C."/>
            <person name="Knight R."/>
            <person name="Edlund A."/>
        </authorList>
    </citation>
    <scope>NUCLEOTIDE SEQUENCE</scope>
    <source>
        <strain evidence="9">JCVI_32_bin.24</strain>
    </source>
</reference>
<dbReference type="Gene3D" id="1.10.287.950">
    <property type="entry name" value="Methyl-accepting chemotaxis protein"/>
    <property type="match status" value="1"/>
</dbReference>
<dbReference type="CDD" id="cd11386">
    <property type="entry name" value="MCP_signal"/>
    <property type="match status" value="1"/>
</dbReference>
<sequence length="696" mass="74737">MKVSTRLALGFGALVCLMLIIGGSAWLAMNSITHRLNEVIEDKVPKLEWIASINYNVLDIARGLRNALLEAQDPAIMEKHITQVMEARKRIKETIEKLEPRLVQPEAKATMKRVLEARSAFVEGQDTVIRLLRERKNEEARDFLLTEMRERQRLYAAATGELQKLQETLLHETGHAVQQEADQAKLIMLVSLLVGVLAAGGIAWLIVRNLVNRLGGEPAYAADSVLAIAKGDLSASIVTRPGDTTSLLASLSVMQDSLAKLVAEIRDMVEAAAQGNFAQRIDLTGKQGFGRDIGESLNRLAETTDTGLNDVMRVAKALAQGDLTQRIEKNYPGVFGETGRSVNATVDALKQIVSDIEEIAEASAQGDFSVRAEVAGKQGFARDLSVLLNQLSDTTESGLKDVMRVANTLANGDLTQRIDKEYPGLFGETRQGINSTVGNLGELVEQIKQAVEAINTAASEIATGNQDLSSRTEEQASSLEETASSMEQLNATVKNNTQSAQRARVEAVAATEVARRGGDTVRTSALTMASIAESSAKIVDIIGVIDSIAFQTNILALNAAVEAARAGEQGRGFAVVASEVRNLAQRSAEAAKEIKVLINDSVSRVKEGTTQAELAGNQMMDIVNAIDRVSGIINDISDASEEQASGIDQISLAVTQMDEVTQQNAALVEEAAAAAESLQEQAEQLRGAVAVFKLET</sequence>
<dbReference type="InterPro" id="IPR047347">
    <property type="entry name" value="YvaQ-like_sensor"/>
</dbReference>
<dbReference type="InterPro" id="IPR004089">
    <property type="entry name" value="MCPsignal_dom"/>
</dbReference>
<evidence type="ECO:0000256" key="3">
    <source>
        <dbReference type="ARBA" id="ARBA00029447"/>
    </source>
</evidence>
<evidence type="ECO:0000313" key="9">
    <source>
        <dbReference type="EMBL" id="MBF1166098.1"/>
    </source>
</evidence>
<dbReference type="Gene3D" id="1.20.120.1530">
    <property type="match status" value="1"/>
</dbReference>
<dbReference type="InterPro" id="IPR004090">
    <property type="entry name" value="Chemotax_Me-accpt_rcpt"/>
</dbReference>
<dbReference type="PRINTS" id="PR00260">
    <property type="entry name" value="CHEMTRNSDUCR"/>
</dbReference>
<dbReference type="InterPro" id="IPR024478">
    <property type="entry name" value="HlyB_4HB_MCP"/>
</dbReference>
<dbReference type="PANTHER" id="PTHR43531:SF14">
    <property type="entry name" value="METHYL-ACCEPTING CHEMOTAXIS PROTEIN I-RELATED"/>
    <property type="match status" value="1"/>
</dbReference>
<dbReference type="FunFam" id="1.10.287.950:FF:000001">
    <property type="entry name" value="Methyl-accepting chemotaxis sensory transducer"/>
    <property type="match status" value="1"/>
</dbReference>
<name>A0A930G2R6_9RHOO</name>
<dbReference type="CDD" id="cd19411">
    <property type="entry name" value="MCP2201-like_sensor"/>
    <property type="match status" value="1"/>
</dbReference>
<keyword evidence="4" id="KW-0807">Transducer</keyword>
<evidence type="ECO:0000259" key="7">
    <source>
        <dbReference type="PROSITE" id="PS50111"/>
    </source>
</evidence>
<gene>
    <name evidence="9" type="ORF">HXL68_13790</name>
</gene>
<dbReference type="Pfam" id="PF18947">
    <property type="entry name" value="HAMP_2"/>
    <property type="match status" value="1"/>
</dbReference>
<dbReference type="SUPFAM" id="SSF58104">
    <property type="entry name" value="Methyl-accepting chemotaxis protein (MCP) signaling domain"/>
    <property type="match status" value="2"/>
</dbReference>
<evidence type="ECO:0000256" key="2">
    <source>
        <dbReference type="ARBA" id="ARBA00022481"/>
    </source>
</evidence>
<keyword evidence="5" id="KW-0175">Coiled coil</keyword>
<keyword evidence="6" id="KW-0812">Transmembrane</keyword>